<dbReference type="OrthoDB" id="3360929at2"/>
<name>A0A5Q0H2W5_SACSY</name>
<sequence>MRLYLREVFAQVEALAFHTTMVKEGRFSLDLIRSPHPGRLVWINPQVRGPQDKPLKTGHTVHVWDRPTNQ</sequence>
<gene>
    <name evidence="1" type="ORF">EKG83_26935</name>
</gene>
<dbReference type="Proteomes" id="UP000325787">
    <property type="component" value="Chromosome"/>
</dbReference>
<keyword evidence="2" id="KW-1185">Reference proteome</keyword>
<protein>
    <submittedName>
        <fullName evidence="1">Uncharacterized protein</fullName>
    </submittedName>
</protein>
<dbReference type="KEGG" id="ssyi:EKG83_26935"/>
<evidence type="ECO:0000313" key="1">
    <source>
        <dbReference type="EMBL" id="QFZ20558.1"/>
    </source>
</evidence>
<organism evidence="1 2">
    <name type="scientific">Saccharothrix syringae</name>
    <name type="common">Nocardiopsis syringae</name>
    <dbReference type="NCBI Taxonomy" id="103733"/>
    <lineage>
        <taxon>Bacteria</taxon>
        <taxon>Bacillati</taxon>
        <taxon>Actinomycetota</taxon>
        <taxon>Actinomycetes</taxon>
        <taxon>Pseudonocardiales</taxon>
        <taxon>Pseudonocardiaceae</taxon>
        <taxon>Saccharothrix</taxon>
    </lineage>
</organism>
<evidence type="ECO:0000313" key="2">
    <source>
        <dbReference type="Proteomes" id="UP000325787"/>
    </source>
</evidence>
<dbReference type="RefSeq" id="WP_033435673.1">
    <property type="nucleotide sequence ID" value="NZ_CP034550.1"/>
</dbReference>
<accession>A0A5Q0H2W5</accession>
<dbReference type="EMBL" id="CP034550">
    <property type="protein sequence ID" value="QFZ20558.1"/>
    <property type="molecule type" value="Genomic_DNA"/>
</dbReference>
<reference evidence="2" key="1">
    <citation type="journal article" date="2021" name="Curr. Microbiol.">
        <title>Complete genome of nocamycin-producing strain Saccharothrix syringae NRRL B-16468 reveals the biosynthetic potential for secondary metabolites.</title>
        <authorList>
            <person name="Mo X."/>
            <person name="Yang S."/>
        </authorList>
    </citation>
    <scope>NUCLEOTIDE SEQUENCE [LARGE SCALE GENOMIC DNA]</scope>
    <source>
        <strain evidence="2">ATCC 51364 / DSM 43886 / JCM 6844 / KCTC 9398 / NBRC 14523 / NRRL B-16468 / INA 2240</strain>
    </source>
</reference>
<proteinExistence type="predicted"/>
<dbReference type="AlphaFoldDB" id="A0A5Q0H2W5"/>